<proteinExistence type="predicted"/>
<evidence type="ECO:0000313" key="1">
    <source>
        <dbReference type="EMBL" id="KAI4312152.1"/>
    </source>
</evidence>
<protein>
    <submittedName>
        <fullName evidence="1">Uncharacterized protein</fullName>
    </submittedName>
</protein>
<sequence>MDDAVGLGARHRGTPRRSGLTCSPLGSGASEEIQDGGGSAAGFVGVDSGVHRCRAGCRRRRFWKHPGRQVWPLPVLDTPGESRLLLLVPEVSEDGRLGGKEGASLVGAGSENAGKGRVWPLLLLWTPGEGGFVAATVLKEGGRLVVEDFGGAQERRSLGRETETSQGVGEAGGCRRRSWSHHQRLMSLPPCPGKLKPAPTRGRRLEDDRMVVEVPGLFIGVKKEADLEEHPQSPVGVLVRLVNRSLVTSLGIGNGSRLDYG</sequence>
<gene>
    <name evidence="1" type="ORF">MLD38_036995</name>
</gene>
<dbReference type="EMBL" id="CM042890">
    <property type="protein sequence ID" value="KAI4312152.1"/>
    <property type="molecule type" value="Genomic_DNA"/>
</dbReference>
<organism evidence="1 2">
    <name type="scientific">Melastoma candidum</name>
    <dbReference type="NCBI Taxonomy" id="119954"/>
    <lineage>
        <taxon>Eukaryota</taxon>
        <taxon>Viridiplantae</taxon>
        <taxon>Streptophyta</taxon>
        <taxon>Embryophyta</taxon>
        <taxon>Tracheophyta</taxon>
        <taxon>Spermatophyta</taxon>
        <taxon>Magnoliopsida</taxon>
        <taxon>eudicotyledons</taxon>
        <taxon>Gunneridae</taxon>
        <taxon>Pentapetalae</taxon>
        <taxon>rosids</taxon>
        <taxon>malvids</taxon>
        <taxon>Myrtales</taxon>
        <taxon>Melastomataceae</taxon>
        <taxon>Melastomatoideae</taxon>
        <taxon>Melastomateae</taxon>
        <taxon>Melastoma</taxon>
    </lineage>
</organism>
<comment type="caution">
    <text evidence="1">The sequence shown here is derived from an EMBL/GenBank/DDBJ whole genome shotgun (WGS) entry which is preliminary data.</text>
</comment>
<accession>A0ACB9LKQ7</accession>
<dbReference type="Proteomes" id="UP001057402">
    <property type="component" value="Chromosome 11"/>
</dbReference>
<name>A0ACB9LKQ7_9MYRT</name>
<evidence type="ECO:0000313" key="2">
    <source>
        <dbReference type="Proteomes" id="UP001057402"/>
    </source>
</evidence>
<keyword evidence="2" id="KW-1185">Reference proteome</keyword>
<reference evidence="2" key="1">
    <citation type="journal article" date="2023" name="Front. Plant Sci.">
        <title>Chromosomal-level genome assembly of Melastoma candidum provides insights into trichome evolution.</title>
        <authorList>
            <person name="Zhong Y."/>
            <person name="Wu W."/>
            <person name="Sun C."/>
            <person name="Zou P."/>
            <person name="Liu Y."/>
            <person name="Dai S."/>
            <person name="Zhou R."/>
        </authorList>
    </citation>
    <scope>NUCLEOTIDE SEQUENCE [LARGE SCALE GENOMIC DNA]</scope>
</reference>